<feature type="region of interest" description="Disordered" evidence="1">
    <location>
        <begin position="1"/>
        <end position="26"/>
    </location>
</feature>
<keyword evidence="3" id="KW-1185">Reference proteome</keyword>
<dbReference type="AlphaFoldDB" id="A0AAV9X0P9"/>
<dbReference type="Proteomes" id="UP001365542">
    <property type="component" value="Unassembled WGS sequence"/>
</dbReference>
<evidence type="ECO:0000313" key="2">
    <source>
        <dbReference type="EMBL" id="KAK6531921.1"/>
    </source>
</evidence>
<evidence type="ECO:0000256" key="1">
    <source>
        <dbReference type="SAM" id="MobiDB-lite"/>
    </source>
</evidence>
<comment type="caution">
    <text evidence="2">The sequence shown here is derived from an EMBL/GenBank/DDBJ whole genome shotgun (WGS) entry which is preliminary data.</text>
</comment>
<evidence type="ECO:0000313" key="3">
    <source>
        <dbReference type="Proteomes" id="UP001365542"/>
    </source>
</evidence>
<dbReference type="EMBL" id="JAVHJO010000012">
    <property type="protein sequence ID" value="KAK6531921.1"/>
    <property type="molecule type" value="Genomic_DNA"/>
</dbReference>
<proteinExistence type="predicted"/>
<name>A0AAV9X0P9_9PEZI</name>
<organism evidence="2 3">
    <name type="scientific">Orbilia ellipsospora</name>
    <dbReference type="NCBI Taxonomy" id="2528407"/>
    <lineage>
        <taxon>Eukaryota</taxon>
        <taxon>Fungi</taxon>
        <taxon>Dikarya</taxon>
        <taxon>Ascomycota</taxon>
        <taxon>Pezizomycotina</taxon>
        <taxon>Orbiliomycetes</taxon>
        <taxon>Orbiliales</taxon>
        <taxon>Orbiliaceae</taxon>
        <taxon>Orbilia</taxon>
    </lineage>
</organism>
<accession>A0AAV9X0P9</accession>
<reference evidence="2 3" key="1">
    <citation type="submission" date="2019-10" db="EMBL/GenBank/DDBJ databases">
        <authorList>
            <person name="Palmer J.M."/>
        </authorList>
    </citation>
    <scope>NUCLEOTIDE SEQUENCE [LARGE SCALE GENOMIC DNA]</scope>
    <source>
        <strain evidence="2 3">TWF694</strain>
    </source>
</reference>
<sequence length="99" mass="11151">MKPLATKTAKLTPEDMHTSPEHQQTARIENVKGNPVRDKEMHGKLDFIIAQSEFDALASHRSGSDDLVPWEYLEGNELVDPVEHSCENVWEWPGAIQDG</sequence>
<protein>
    <submittedName>
        <fullName evidence="2">Uncharacterized protein</fullName>
    </submittedName>
</protein>
<gene>
    <name evidence="2" type="ORF">TWF694_003085</name>
</gene>